<organism evidence="3 4">
    <name type="scientific">Xanthomonas nasturtii</name>
    <dbReference type="NCBI Taxonomy" id="1843581"/>
    <lineage>
        <taxon>Bacteria</taxon>
        <taxon>Pseudomonadati</taxon>
        <taxon>Pseudomonadota</taxon>
        <taxon>Gammaproteobacteria</taxon>
        <taxon>Lysobacterales</taxon>
        <taxon>Lysobacteraceae</taxon>
        <taxon>Xanthomonas</taxon>
    </lineage>
</organism>
<feature type="transmembrane region" description="Helical" evidence="1">
    <location>
        <begin position="24"/>
        <end position="45"/>
    </location>
</feature>
<comment type="caution">
    <text evidence="3">The sequence shown here is derived from an EMBL/GenBank/DDBJ whole genome shotgun (WGS) entry which is preliminary data.</text>
</comment>
<feature type="transmembrane region" description="Helical" evidence="1">
    <location>
        <begin position="121"/>
        <end position="142"/>
    </location>
</feature>
<keyword evidence="1" id="KW-1133">Transmembrane helix</keyword>
<dbReference type="Gene3D" id="3.30.565.10">
    <property type="entry name" value="Histidine kinase-like ATPase, C-terminal domain"/>
    <property type="match status" value="1"/>
</dbReference>
<name>A0A3E1KEL1_9XANT</name>
<dbReference type="RefSeq" id="WP_116906742.1">
    <property type="nucleotide sequence ID" value="NZ_CP142084.2"/>
</dbReference>
<accession>A0A3E1KEL1</accession>
<dbReference type="PANTHER" id="PTHR34220:SF7">
    <property type="entry name" value="SENSOR HISTIDINE KINASE YPDA"/>
    <property type="match status" value="1"/>
</dbReference>
<dbReference type="GO" id="GO:0016020">
    <property type="term" value="C:membrane"/>
    <property type="evidence" value="ECO:0007669"/>
    <property type="project" value="InterPro"/>
</dbReference>
<dbReference type="AlphaFoldDB" id="A0A3E1KEL1"/>
<proteinExistence type="predicted"/>
<dbReference type="InterPro" id="IPR036890">
    <property type="entry name" value="HATPase_C_sf"/>
</dbReference>
<keyword evidence="1" id="KW-0812">Transmembrane</keyword>
<dbReference type="Pfam" id="PF06580">
    <property type="entry name" value="His_kinase"/>
    <property type="match status" value="1"/>
</dbReference>
<dbReference type="GeneID" id="97212099"/>
<evidence type="ECO:0000256" key="1">
    <source>
        <dbReference type="SAM" id="Phobius"/>
    </source>
</evidence>
<evidence type="ECO:0000313" key="4">
    <source>
        <dbReference type="Proteomes" id="UP000259570"/>
    </source>
</evidence>
<gene>
    <name evidence="3" type="ORF">DZD52_18905</name>
</gene>
<feature type="domain" description="Signal transduction histidine kinase internal region" evidence="2">
    <location>
        <begin position="158"/>
        <end position="235"/>
    </location>
</feature>
<feature type="transmembrane region" description="Helical" evidence="1">
    <location>
        <begin position="86"/>
        <end position="109"/>
    </location>
</feature>
<keyword evidence="1" id="KW-0472">Membrane</keyword>
<dbReference type="SUPFAM" id="SSF55874">
    <property type="entry name" value="ATPase domain of HSP90 chaperone/DNA topoisomerase II/histidine kinase"/>
    <property type="match status" value="1"/>
</dbReference>
<dbReference type="InterPro" id="IPR010559">
    <property type="entry name" value="Sig_transdc_His_kin_internal"/>
</dbReference>
<keyword evidence="3" id="KW-0418">Kinase</keyword>
<dbReference type="EMBL" id="QUZM01000058">
    <property type="protein sequence ID" value="RFF37042.1"/>
    <property type="molecule type" value="Genomic_DNA"/>
</dbReference>
<sequence>MLNSSASTAPDVIAPLDLLLQPRVIASVIMTGEMLAAVLALAPGIRENRWIYFGLTSLLIQWISILTLATLHALRHRLQPLRPNTIANLSLAALLAVTGVACFLVWVLFGNLLSTVGGSWWALWLQVNGIALAVGLLGLMAFQNHWRAQQMAIRAKQAELDALQARIHPHFLFNTLNTGAALVHQRPEAAERLLLDLSDLFRAALAGPSQILLEQELSLTRRYLEIEQLRFGSRLNVKWQLPSPLPLVLLPTLGIQTLAENAIRHGVEPATEGGTVTLSVATTSGQLQIQITNSLPSASSVSSSGHHIGLNAVRSRVEQLTNGIGRVHTEIKDGRHFATIHLPYA</sequence>
<dbReference type="InterPro" id="IPR050640">
    <property type="entry name" value="Bact_2-comp_sensor_kinase"/>
</dbReference>
<keyword evidence="3" id="KW-0808">Transferase</keyword>
<evidence type="ECO:0000259" key="2">
    <source>
        <dbReference type="Pfam" id="PF06580"/>
    </source>
</evidence>
<feature type="transmembrane region" description="Helical" evidence="1">
    <location>
        <begin position="51"/>
        <end position="74"/>
    </location>
</feature>
<protein>
    <submittedName>
        <fullName evidence="3">Sensor histidine kinase</fullName>
    </submittedName>
</protein>
<dbReference type="PANTHER" id="PTHR34220">
    <property type="entry name" value="SENSOR HISTIDINE KINASE YPDA"/>
    <property type="match status" value="1"/>
</dbReference>
<reference evidence="3 4" key="1">
    <citation type="submission" date="2018-08" db="EMBL/GenBank/DDBJ databases">
        <title>Genome sequencing of X. nasturtii WHRI 8984.</title>
        <authorList>
            <person name="Studholme D.J."/>
            <person name="Mchugh J."/>
            <person name="Vicente J."/>
        </authorList>
    </citation>
    <scope>NUCLEOTIDE SEQUENCE [LARGE SCALE GENOMIC DNA]</scope>
    <source>
        <strain evidence="3 4">WHRI 8984</strain>
    </source>
</reference>
<evidence type="ECO:0000313" key="3">
    <source>
        <dbReference type="EMBL" id="RFF37042.1"/>
    </source>
</evidence>
<dbReference type="GO" id="GO:0000155">
    <property type="term" value="F:phosphorelay sensor kinase activity"/>
    <property type="evidence" value="ECO:0007669"/>
    <property type="project" value="InterPro"/>
</dbReference>
<dbReference type="OrthoDB" id="2514702at2"/>
<dbReference type="Proteomes" id="UP000259570">
    <property type="component" value="Unassembled WGS sequence"/>
</dbReference>